<organism evidence="3 4">
    <name type="scientific">Candidatus Portnoybacteria bacterium RIFCSPHIGHO2_12_FULL_40_11</name>
    <dbReference type="NCBI Taxonomy" id="1801998"/>
    <lineage>
        <taxon>Bacteria</taxon>
        <taxon>Candidatus Portnoyibacteriota</taxon>
    </lineage>
</organism>
<evidence type="ECO:0000256" key="1">
    <source>
        <dbReference type="SAM" id="MobiDB-lite"/>
    </source>
</evidence>
<dbReference type="AlphaFoldDB" id="A0A1G2FN48"/>
<gene>
    <name evidence="3" type="ORF">A3E90_03010</name>
</gene>
<dbReference type="EMBL" id="MHNC01000014">
    <property type="protein sequence ID" value="OGZ38931.1"/>
    <property type="molecule type" value="Genomic_DNA"/>
</dbReference>
<evidence type="ECO:0000313" key="4">
    <source>
        <dbReference type="Proteomes" id="UP000177247"/>
    </source>
</evidence>
<feature type="region of interest" description="Disordered" evidence="1">
    <location>
        <begin position="119"/>
        <end position="143"/>
    </location>
</feature>
<dbReference type="Proteomes" id="UP000177247">
    <property type="component" value="Unassembled WGS sequence"/>
</dbReference>
<keyword evidence="2" id="KW-0472">Membrane</keyword>
<evidence type="ECO:0000313" key="3">
    <source>
        <dbReference type="EMBL" id="OGZ38931.1"/>
    </source>
</evidence>
<proteinExistence type="predicted"/>
<name>A0A1G2FN48_9BACT</name>
<feature type="transmembrane region" description="Helical" evidence="2">
    <location>
        <begin position="74"/>
        <end position="96"/>
    </location>
</feature>
<keyword evidence="2" id="KW-0812">Transmembrane</keyword>
<protein>
    <submittedName>
        <fullName evidence="3">Uncharacterized protein</fullName>
    </submittedName>
</protein>
<evidence type="ECO:0000256" key="2">
    <source>
        <dbReference type="SAM" id="Phobius"/>
    </source>
</evidence>
<reference evidence="3 4" key="1">
    <citation type="journal article" date="2016" name="Nat. Commun.">
        <title>Thousands of microbial genomes shed light on interconnected biogeochemical processes in an aquifer system.</title>
        <authorList>
            <person name="Anantharaman K."/>
            <person name="Brown C.T."/>
            <person name="Hug L.A."/>
            <person name="Sharon I."/>
            <person name="Castelle C.J."/>
            <person name="Probst A.J."/>
            <person name="Thomas B.C."/>
            <person name="Singh A."/>
            <person name="Wilkins M.J."/>
            <person name="Karaoz U."/>
            <person name="Brodie E.L."/>
            <person name="Williams K.H."/>
            <person name="Hubbard S.S."/>
            <person name="Banfield J.F."/>
        </authorList>
    </citation>
    <scope>NUCLEOTIDE SEQUENCE [LARGE SCALE GENOMIC DNA]</scope>
</reference>
<feature type="compositionally biased region" description="Basic and acidic residues" evidence="1">
    <location>
        <begin position="124"/>
        <end position="143"/>
    </location>
</feature>
<sequence length="253" mass="27985">MERFNPVIPSPLKPETLTNSLESFSKESAKPKTYFIDESSSNSLMGGPGYTAGGPQFGESDGWGRKLKNWLGRYGSSVVLPIIAILILAGGIYLYATRNTEELPAPTAGITDELIDEISEPTGEEPKEIAEAPKEKTEEPAQKPEIKEIIPEPVKKEGKIIEKAVRGDGVTHLARRALKDYLKDKPQEKELTKEHKIYIEDYLKDKESSHPVEIGDEIAFGEDLIKEAINASLGLTQSQLKNIEKYSALVTNF</sequence>
<accession>A0A1G2FN48</accession>
<comment type="caution">
    <text evidence="3">The sequence shown here is derived from an EMBL/GenBank/DDBJ whole genome shotgun (WGS) entry which is preliminary data.</text>
</comment>
<keyword evidence="2" id="KW-1133">Transmembrane helix</keyword>